<evidence type="ECO:0000313" key="3">
    <source>
        <dbReference type="Proteomes" id="UP000798951"/>
    </source>
</evidence>
<protein>
    <recommendedName>
        <fullName evidence="4">DNA/RNA non-specific endonuclease</fullName>
    </recommendedName>
</protein>
<feature type="region of interest" description="Disordered" evidence="1">
    <location>
        <begin position="1"/>
        <end position="74"/>
    </location>
</feature>
<feature type="compositionally biased region" description="Polar residues" evidence="1">
    <location>
        <begin position="366"/>
        <end position="381"/>
    </location>
</feature>
<accession>A0ABQ6YTY2</accession>
<feature type="compositionally biased region" description="Basic and acidic residues" evidence="1">
    <location>
        <begin position="46"/>
        <end position="58"/>
    </location>
</feature>
<dbReference type="Proteomes" id="UP000798951">
    <property type="component" value="Unassembled WGS sequence"/>
</dbReference>
<evidence type="ECO:0000256" key="1">
    <source>
        <dbReference type="SAM" id="MobiDB-lite"/>
    </source>
</evidence>
<proteinExistence type="predicted"/>
<reference evidence="2 3" key="1">
    <citation type="submission" date="2019-07" db="EMBL/GenBank/DDBJ databases">
        <title>Genomic Encyclopedia of Type Strains, Phase IV (KMG-IV): sequencing the most valuable type-strain genomes for metagenomic binning, comparative biology and taxonomic classification.</title>
        <authorList>
            <person name="Goeker M."/>
        </authorList>
    </citation>
    <scope>NUCLEOTIDE SEQUENCE [LARGE SCALE GENOMIC DNA]</scope>
    <source>
        <strain evidence="2 3">DSM 44831</strain>
    </source>
</reference>
<feature type="region of interest" description="Disordered" evidence="1">
    <location>
        <begin position="339"/>
        <end position="458"/>
    </location>
</feature>
<evidence type="ECO:0008006" key="4">
    <source>
        <dbReference type="Google" id="ProtNLM"/>
    </source>
</evidence>
<name>A0ABQ6YTY2_9NOCA</name>
<sequence>MADRGNDRTVAGDQDTTASASAAPSTVSFDPTSASSNPTLSPQERANADNARHARESLRASTPENNQSVRVNPYGGSPYQVARYPEALGQPVQVLRLTTHITSDPNLPPTAVDALTDSVHHSIDHNLNQGHQFANGDWVMVDIVPVADPNDADLHLDLTTTTTELAGTVRQHLGLPPQSTPGFTPNDIRQLAADIDQATMTGAHQPSWADPHTTAPETPVETEHTVDLDAIHNTHAEQTPAGISHHRGDPTMGDLPHRVPADPTRFTADTHITPDGHAVIGNQTLTPEQYGDLLRRTHWDGTTPIRLIGCDASTNGFADRLAQHLGVEVLAPTQAAWTDTNGNVFSTSAITNPDGTRSPRVPPDGQWQSHHPTGTTASHGTDATAPGATPNAVDAESAVDRSRPATSDTPPPGHETPFGDRRDDVRDRITPPRRVINSPLLDPNNPDHVNARGTLRPDEYPLPVPPGNPTNQLHGQTPNGAPFTDTIYGDPPAHTTVRDYHPRIAEYPRRTGGTFTALRHEQQVIFPPDADGNVQSFSRSQVGDNVVLTESLNGRHVATTGVVRHDFSTGDAVNRDRDSAEATAATNVGHEGVAPPGTNITHDGGHASSYRTTLDRGLVNLFAQESEFNQRQFRVLENAIADWPRSRTGRETHIDFRTDPPGSVTPETVIGTVTMVDSRGEVYRELILSFSNRGGNSFTRKEHEIQLRDFRKYDEHQT</sequence>
<feature type="compositionally biased region" description="Basic and acidic residues" evidence="1">
    <location>
        <begin position="417"/>
        <end position="430"/>
    </location>
</feature>
<feature type="compositionally biased region" description="Polar residues" evidence="1">
    <location>
        <begin position="59"/>
        <end position="70"/>
    </location>
</feature>
<feature type="region of interest" description="Disordered" evidence="1">
    <location>
        <begin position="200"/>
        <end position="222"/>
    </location>
</feature>
<feature type="compositionally biased region" description="Polar residues" evidence="1">
    <location>
        <begin position="29"/>
        <end position="44"/>
    </location>
</feature>
<dbReference type="EMBL" id="VMSD01000001">
    <property type="protein sequence ID" value="KAF0849220.1"/>
    <property type="molecule type" value="Genomic_DNA"/>
</dbReference>
<organism evidence="2 3">
    <name type="scientific">Nocardia caishijiensis</name>
    <dbReference type="NCBI Taxonomy" id="184756"/>
    <lineage>
        <taxon>Bacteria</taxon>
        <taxon>Bacillati</taxon>
        <taxon>Actinomycetota</taxon>
        <taxon>Actinomycetes</taxon>
        <taxon>Mycobacteriales</taxon>
        <taxon>Nocardiaceae</taxon>
        <taxon>Nocardia</taxon>
    </lineage>
</organism>
<keyword evidence="3" id="KW-1185">Reference proteome</keyword>
<feature type="compositionally biased region" description="Polar residues" evidence="1">
    <location>
        <begin position="339"/>
        <end position="355"/>
    </location>
</feature>
<feature type="compositionally biased region" description="Low complexity" evidence="1">
    <location>
        <begin position="16"/>
        <end position="28"/>
    </location>
</feature>
<gene>
    <name evidence="2" type="ORF">FNL39_101657</name>
</gene>
<evidence type="ECO:0000313" key="2">
    <source>
        <dbReference type="EMBL" id="KAF0849220.1"/>
    </source>
</evidence>
<comment type="caution">
    <text evidence="2">The sequence shown here is derived from an EMBL/GenBank/DDBJ whole genome shotgun (WGS) entry which is preliminary data.</text>
</comment>